<dbReference type="Pfam" id="PF23771">
    <property type="entry name" value="DUF7168"/>
    <property type="match status" value="1"/>
</dbReference>
<evidence type="ECO:0000259" key="2">
    <source>
        <dbReference type="Pfam" id="PF23771"/>
    </source>
</evidence>
<evidence type="ECO:0000313" key="3">
    <source>
        <dbReference type="EMBL" id="GAW98026.1"/>
    </source>
</evidence>
<protein>
    <recommendedName>
        <fullName evidence="5">DUF2786 domain-containing protein</fullName>
    </recommendedName>
</protein>
<dbReference type="RefSeq" id="WP_057180705.1">
    <property type="nucleotide sequence ID" value="NZ_BDQM01000088.1"/>
</dbReference>
<feature type="domain" description="DUF7168" evidence="2">
    <location>
        <begin position="74"/>
        <end position="184"/>
    </location>
</feature>
<feature type="domain" description="DUF2786" evidence="1">
    <location>
        <begin position="13"/>
        <end position="49"/>
    </location>
</feature>
<proteinExistence type="predicted"/>
<comment type="caution">
    <text evidence="3">The sequence shown here is derived from an EMBL/GenBank/DDBJ whole genome shotgun (WGS) entry which is preliminary data.</text>
</comment>
<accession>A0ABQ0N086</accession>
<evidence type="ECO:0008006" key="5">
    <source>
        <dbReference type="Google" id="ProtNLM"/>
    </source>
</evidence>
<dbReference type="InterPro" id="IPR055592">
    <property type="entry name" value="DUF7168"/>
</dbReference>
<dbReference type="Pfam" id="PF10979">
    <property type="entry name" value="DUF2786"/>
    <property type="match status" value="1"/>
</dbReference>
<sequence>MSREINKNDLAVVKKKINKYLALAARNSSEHEATQAMIRASKMMEAYGLIELDLDKAKEDMNEVEHLLIFNLQRERSLVNAIARNLGIFTLYMPMNESKNKWSCITTFVGEQFGIDTALVTFEAAQNIIQTMRYKYLEDKLKTNEPFNDKTILDYGDGLISGLIKRFDVLTNKRATTNIQTGEARESLDGKGLVPVNQMYSTAVKWSEAQNRCFSR</sequence>
<dbReference type="InterPro" id="IPR024498">
    <property type="entry name" value="DUF2786"/>
</dbReference>
<keyword evidence="4" id="KW-1185">Reference proteome</keyword>
<dbReference type="Proteomes" id="UP000197068">
    <property type="component" value="Unassembled WGS sequence"/>
</dbReference>
<gene>
    <name evidence="3" type="ORF">MTCD1_03685</name>
</gene>
<reference evidence="3 4" key="1">
    <citation type="submission" date="2017-06" db="EMBL/GenBank/DDBJ databases">
        <title>Whole Genome Sequences of Colwellia marinimaniae MTCD1.</title>
        <authorList>
            <person name="Kusumoto H."/>
            <person name="Inoue M."/>
            <person name="Tanikawa K."/>
            <person name="Maeji H."/>
            <person name="Cameron J.H."/>
            <person name="Bartlett D.H."/>
        </authorList>
    </citation>
    <scope>NUCLEOTIDE SEQUENCE [LARGE SCALE GENOMIC DNA]</scope>
    <source>
        <strain evidence="3 4">MTCD1</strain>
    </source>
</reference>
<evidence type="ECO:0000259" key="1">
    <source>
        <dbReference type="Pfam" id="PF10979"/>
    </source>
</evidence>
<organism evidence="3 4">
    <name type="scientific">Colwellia marinimaniae</name>
    <dbReference type="NCBI Taxonomy" id="1513592"/>
    <lineage>
        <taxon>Bacteria</taxon>
        <taxon>Pseudomonadati</taxon>
        <taxon>Pseudomonadota</taxon>
        <taxon>Gammaproteobacteria</taxon>
        <taxon>Alteromonadales</taxon>
        <taxon>Colwelliaceae</taxon>
        <taxon>Colwellia</taxon>
    </lineage>
</organism>
<evidence type="ECO:0000313" key="4">
    <source>
        <dbReference type="Proteomes" id="UP000197068"/>
    </source>
</evidence>
<name>A0ABQ0N086_9GAMM</name>
<dbReference type="EMBL" id="BDQM01000088">
    <property type="protein sequence ID" value="GAW98026.1"/>
    <property type="molecule type" value="Genomic_DNA"/>
</dbReference>